<evidence type="ECO:0000256" key="7">
    <source>
        <dbReference type="PROSITE-ProRule" id="PRU01360"/>
    </source>
</evidence>
<feature type="chain" id="PRO_5046663034" evidence="8">
    <location>
        <begin position="20"/>
        <end position="1026"/>
    </location>
</feature>
<comment type="caution">
    <text evidence="10">The sequence shown here is derived from an EMBL/GenBank/DDBJ whole genome shotgun (WGS) entry which is preliminary data.</text>
</comment>
<keyword evidence="4 7" id="KW-0812">Transmembrane</keyword>
<keyword evidence="2 7" id="KW-0813">Transport</keyword>
<evidence type="ECO:0000256" key="5">
    <source>
        <dbReference type="ARBA" id="ARBA00023136"/>
    </source>
</evidence>
<dbReference type="Pfam" id="PF07715">
    <property type="entry name" value="Plug"/>
    <property type="match status" value="1"/>
</dbReference>
<dbReference type="NCBIfam" id="TIGR04056">
    <property type="entry name" value="OMP_RagA_SusC"/>
    <property type="match status" value="1"/>
</dbReference>
<keyword evidence="8" id="KW-0732">Signal</keyword>
<keyword evidence="3 7" id="KW-1134">Transmembrane beta strand</keyword>
<keyword evidence="6 7" id="KW-0998">Cell outer membrane</keyword>
<evidence type="ECO:0000256" key="2">
    <source>
        <dbReference type="ARBA" id="ARBA00022448"/>
    </source>
</evidence>
<dbReference type="Gene3D" id="2.40.170.20">
    <property type="entry name" value="TonB-dependent receptor, beta-barrel domain"/>
    <property type="match status" value="1"/>
</dbReference>
<dbReference type="NCBIfam" id="TIGR04057">
    <property type="entry name" value="SusC_RagA_signa"/>
    <property type="match status" value="1"/>
</dbReference>
<organism evidence="10 11">
    <name type="scientific">Coprobacter tertius</name>
    <dbReference type="NCBI Taxonomy" id="2944915"/>
    <lineage>
        <taxon>Bacteria</taxon>
        <taxon>Pseudomonadati</taxon>
        <taxon>Bacteroidota</taxon>
        <taxon>Bacteroidia</taxon>
        <taxon>Bacteroidales</taxon>
        <taxon>Barnesiellaceae</taxon>
        <taxon>Coprobacter</taxon>
    </lineage>
</organism>
<dbReference type="Gene3D" id="2.170.130.10">
    <property type="entry name" value="TonB-dependent receptor, plug domain"/>
    <property type="match status" value="1"/>
</dbReference>
<dbReference type="InterPro" id="IPR023997">
    <property type="entry name" value="TonB-dep_OMP_SusC/RagA_CS"/>
</dbReference>
<dbReference type="SUPFAM" id="SSF49464">
    <property type="entry name" value="Carboxypeptidase regulatory domain-like"/>
    <property type="match status" value="1"/>
</dbReference>
<dbReference type="Proteomes" id="UP001205603">
    <property type="component" value="Unassembled WGS sequence"/>
</dbReference>
<dbReference type="SUPFAM" id="SSF56935">
    <property type="entry name" value="Porins"/>
    <property type="match status" value="1"/>
</dbReference>
<dbReference type="InterPro" id="IPR037066">
    <property type="entry name" value="Plug_dom_sf"/>
</dbReference>
<sequence>MARLVYLIFLCLIPFGTMAQSKPQMYTLKGTVTDHSGEPITGATVKIKDTTTATITDVNGTFSMLVSEGATISASFIGYRTQDMKLKAGENNIKIVLSEDAQQLDEIVVVGYGTQKKSSLTSSIETIRGEDLLRMPAMNVDEALYGQVAGLQVRSSTGDPSSAKEADLRIRGINGTPLLVIDGVPRFGNNTSDGEMRLSDLNPDDVESISILKDAAAAAVYGARAANGVILVKTKRGSGDQKVRVNYRGQFNIQQATELPEFLDAYNFALLYNRAVESTQSENYKKYDDKQLEEIRNHTNPNVYGDENLLDYLNKYGYSTIHTLSVTGGNSFVKYYISGGYTNIKGLYSGIGRDRYNYAVKLDANLMKGLTLSVDVNGNISENKNTSYTTVDAAYSYSPLQTLRFTNGSLASLSGSNPLLAIDGLGGYIKNKTNLNTLTATLNYELPWVKGLSVYLKGTMDNNHSINKKFNKPETLYLYDSQTGEFSEDPLTIYPKAKISLNQRDQFIDNKLLEAGINYNRTFAEKHDVSGLLVVNYQDYKNSYLDATNNNLPGQYPEIIGTSTDSNLSGSEFYNQRASVIGRATYGYDNRYFIEGSFRVDGSTKFHPDNRWGFFPTVSGSWVVSNEKFFKGWNQPVISNLKLRASTGILGRDSGISDYGYLLNYMYTVNQGYNIGGSYKPGIVMDTGSYPNPDLSWEKSHDYNVAGDFGFWNNRFALTYEYYWRFRTDMITSAPTYLYPPSTGTDNSVPYENFGKIKAWGWDLTLTHRNSINKVRYDITVTLSKTQDRVLDYGDESSLEPNRRRKGKSSMVWSVYQADGLFQSWDEIANWPIDQDGAGNSTLAPGDIKYVDQNGDHAITENDRIYVKNSSYPDIAYSISLGVKYKGFFVNAMFQGVSGYQQKINDLYTLESGSLQRFQKYHLTDTWTEDNPNARYPRIKFASKTDNNRRESTLWIQDCNFVRLKSLSIGYGLPASILKKWKISNLSISLQGSNLFTLSSLDNMDPESLRGYPIQRSYGVTLNFGF</sequence>
<keyword evidence="5 7" id="KW-0472">Membrane</keyword>
<dbReference type="Gene3D" id="2.60.40.1120">
    <property type="entry name" value="Carboxypeptidase-like, regulatory domain"/>
    <property type="match status" value="1"/>
</dbReference>
<dbReference type="PROSITE" id="PS52016">
    <property type="entry name" value="TONB_DEPENDENT_REC_3"/>
    <property type="match status" value="1"/>
</dbReference>
<dbReference type="RefSeq" id="WP_255025635.1">
    <property type="nucleotide sequence ID" value="NZ_JANDHW010000002.1"/>
</dbReference>
<feature type="domain" description="TonB-dependent receptor plug" evidence="9">
    <location>
        <begin position="117"/>
        <end position="229"/>
    </location>
</feature>
<evidence type="ECO:0000256" key="6">
    <source>
        <dbReference type="ARBA" id="ARBA00023237"/>
    </source>
</evidence>
<gene>
    <name evidence="10" type="ORF">NMU02_02630</name>
</gene>
<feature type="signal peptide" evidence="8">
    <location>
        <begin position="1"/>
        <end position="19"/>
    </location>
</feature>
<evidence type="ECO:0000256" key="8">
    <source>
        <dbReference type="SAM" id="SignalP"/>
    </source>
</evidence>
<evidence type="ECO:0000313" key="10">
    <source>
        <dbReference type="EMBL" id="MCP9610988.1"/>
    </source>
</evidence>
<keyword evidence="10" id="KW-0675">Receptor</keyword>
<dbReference type="EMBL" id="JANDHW010000002">
    <property type="protein sequence ID" value="MCP9610988.1"/>
    <property type="molecule type" value="Genomic_DNA"/>
</dbReference>
<reference evidence="10 11" key="1">
    <citation type="submission" date="2022-07" db="EMBL/GenBank/DDBJ databases">
        <title>Fecal culturing of patients with breast cancer.</title>
        <authorList>
            <person name="Teng N.M.Y."/>
            <person name="Kiu R."/>
            <person name="Evans R."/>
            <person name="Baker D.J."/>
            <person name="Zenner C."/>
            <person name="Robinson S.D."/>
            <person name="Hall L.J."/>
        </authorList>
    </citation>
    <scope>NUCLEOTIDE SEQUENCE [LARGE SCALE GENOMIC DNA]</scope>
    <source>
        <strain evidence="10 11">LH1063</strain>
    </source>
</reference>
<accession>A0ABT1MH53</accession>
<evidence type="ECO:0000256" key="4">
    <source>
        <dbReference type="ARBA" id="ARBA00022692"/>
    </source>
</evidence>
<proteinExistence type="inferred from homology"/>
<dbReference type="InterPro" id="IPR039426">
    <property type="entry name" value="TonB-dep_rcpt-like"/>
</dbReference>
<dbReference type="InterPro" id="IPR012910">
    <property type="entry name" value="Plug_dom"/>
</dbReference>
<protein>
    <submittedName>
        <fullName evidence="10">TonB-dependent receptor</fullName>
    </submittedName>
</protein>
<dbReference type="InterPro" id="IPR008969">
    <property type="entry name" value="CarboxyPept-like_regulatory"/>
</dbReference>
<name>A0ABT1MH53_9BACT</name>
<evidence type="ECO:0000313" key="11">
    <source>
        <dbReference type="Proteomes" id="UP001205603"/>
    </source>
</evidence>
<dbReference type="InterPro" id="IPR023996">
    <property type="entry name" value="TonB-dep_OMP_SusC/RagA"/>
</dbReference>
<evidence type="ECO:0000259" key="9">
    <source>
        <dbReference type="Pfam" id="PF07715"/>
    </source>
</evidence>
<evidence type="ECO:0000256" key="1">
    <source>
        <dbReference type="ARBA" id="ARBA00004571"/>
    </source>
</evidence>
<dbReference type="InterPro" id="IPR036942">
    <property type="entry name" value="Beta-barrel_TonB_sf"/>
</dbReference>
<evidence type="ECO:0000256" key="3">
    <source>
        <dbReference type="ARBA" id="ARBA00022452"/>
    </source>
</evidence>
<comment type="similarity">
    <text evidence="7">Belongs to the TonB-dependent receptor family.</text>
</comment>
<keyword evidence="11" id="KW-1185">Reference proteome</keyword>
<dbReference type="Pfam" id="PF13715">
    <property type="entry name" value="CarbopepD_reg_2"/>
    <property type="match status" value="1"/>
</dbReference>
<comment type="subcellular location">
    <subcellularLocation>
        <location evidence="1 7">Cell outer membrane</location>
        <topology evidence="1 7">Multi-pass membrane protein</topology>
    </subcellularLocation>
</comment>